<dbReference type="InterPro" id="IPR025672">
    <property type="entry name" value="Sigma_reg_C_dom"/>
</dbReference>
<keyword evidence="1" id="KW-0472">Membrane</keyword>
<gene>
    <name evidence="4" type="ORF">U732_4276</name>
</gene>
<keyword evidence="1" id="KW-0812">Transmembrane</keyword>
<evidence type="ECO:0008006" key="6">
    <source>
        <dbReference type="Google" id="ProtNLM"/>
    </source>
</evidence>
<evidence type="ECO:0000313" key="5">
    <source>
        <dbReference type="Proteomes" id="UP000031366"/>
    </source>
</evidence>
<dbReference type="InterPro" id="IPR029101">
    <property type="entry name" value="Sigma_reg_N"/>
</dbReference>
<evidence type="ECO:0000259" key="3">
    <source>
        <dbReference type="Pfam" id="PF13800"/>
    </source>
</evidence>
<dbReference type="EMBL" id="AYSO01000008">
    <property type="protein sequence ID" value="KIE48446.1"/>
    <property type="molecule type" value="Genomic_DNA"/>
</dbReference>
<feature type="transmembrane region" description="Helical" evidence="1">
    <location>
        <begin position="41"/>
        <end position="64"/>
    </location>
</feature>
<feature type="domain" description="Sigma factor regulator N-terminal" evidence="3">
    <location>
        <begin position="31"/>
        <end position="114"/>
    </location>
</feature>
<dbReference type="RefSeq" id="WP_039629735.1">
    <property type="nucleotide sequence ID" value="NZ_AYSO01000008.1"/>
</dbReference>
<protein>
    <recommendedName>
        <fullName evidence="6">Sigma factor regulator C-terminal domain-containing protein</fullName>
    </recommendedName>
</protein>
<organism evidence="4 5">
    <name type="scientific">Clostridium argentinense CDC 2741</name>
    <dbReference type="NCBI Taxonomy" id="1418104"/>
    <lineage>
        <taxon>Bacteria</taxon>
        <taxon>Bacillati</taxon>
        <taxon>Bacillota</taxon>
        <taxon>Clostridia</taxon>
        <taxon>Eubacteriales</taxon>
        <taxon>Clostridiaceae</taxon>
        <taxon>Clostridium</taxon>
    </lineage>
</organism>
<evidence type="ECO:0000313" key="4">
    <source>
        <dbReference type="EMBL" id="KIE48446.1"/>
    </source>
</evidence>
<dbReference type="STRING" id="29341.RSJ17_01045"/>
<proteinExistence type="predicted"/>
<dbReference type="AlphaFoldDB" id="A0A0C1RDK3"/>
<dbReference type="Pfam" id="PF13791">
    <property type="entry name" value="Sigma_reg_C"/>
    <property type="match status" value="1"/>
</dbReference>
<evidence type="ECO:0000259" key="2">
    <source>
        <dbReference type="Pfam" id="PF13791"/>
    </source>
</evidence>
<feature type="domain" description="Sigma factor regulator C-terminal" evidence="2">
    <location>
        <begin position="184"/>
        <end position="334"/>
    </location>
</feature>
<comment type="caution">
    <text evidence="4">The sequence shown here is derived from an EMBL/GenBank/DDBJ whole genome shotgun (WGS) entry which is preliminary data.</text>
</comment>
<keyword evidence="1" id="KW-1133">Transmembrane helix</keyword>
<name>A0A0C1RDK3_9CLOT</name>
<keyword evidence="5" id="KW-1185">Reference proteome</keyword>
<dbReference type="Pfam" id="PF13800">
    <property type="entry name" value="Sigma_reg_N"/>
    <property type="match status" value="1"/>
</dbReference>
<dbReference type="OrthoDB" id="1730160at2"/>
<accession>A0A0C1RDK3</accession>
<evidence type="ECO:0000256" key="1">
    <source>
        <dbReference type="SAM" id="Phobius"/>
    </source>
</evidence>
<sequence length="340" mass="39754">MRKNKENLNEKPHSDIEKENIEDIFSNKKIKKTIIRAKIKSIFKIAVVFFVCLVITRFGNYYYLEYLDDKIVRQNTYYLNISSPNIEFTGTSSQIGFFSGQAITRYNKYVNGVRVSLGGVKYNYGFLNKNNGKFEYTVDILPRLPENHKDIEEKTVYNGLGHRLMKFYHPKASFKKYNNDLKLLDGLEDSKNIEIALSFDRDYSVSEVQKLIPENMDLGWYWVDTFNKEDIIKMNDVNNPNRILLETSDEMIGFKGKDLSNSRYEKPEERFILDLESLDKKYKDKYKNIFEILEDSNGNIDAEKIRIIGVVVTGNKESLSTLRDKQWIKSSSFGVIVDKF</sequence>
<reference evidence="4 5" key="1">
    <citation type="journal article" date="2015" name="Infect. Genet. Evol.">
        <title>Genomic sequences of six botulinum neurotoxin-producing strains representing three clostridial species illustrate the mobility and diversity of botulinum neurotoxin genes.</title>
        <authorList>
            <person name="Smith T.J."/>
            <person name="Hill K.K."/>
            <person name="Xie G."/>
            <person name="Foley B.T."/>
            <person name="Williamson C.H."/>
            <person name="Foster J.T."/>
            <person name="Johnson S.L."/>
            <person name="Chertkov O."/>
            <person name="Teshima H."/>
            <person name="Gibbons H.S."/>
            <person name="Johnsky L.A."/>
            <person name="Karavis M.A."/>
            <person name="Smith L.A."/>
        </authorList>
    </citation>
    <scope>NUCLEOTIDE SEQUENCE [LARGE SCALE GENOMIC DNA]</scope>
    <source>
        <strain evidence="4 5">CDC 2741</strain>
    </source>
</reference>
<dbReference type="Proteomes" id="UP000031366">
    <property type="component" value="Unassembled WGS sequence"/>
</dbReference>